<organism evidence="1 2">
    <name type="scientific">Dreissena polymorpha</name>
    <name type="common">Zebra mussel</name>
    <name type="synonym">Mytilus polymorpha</name>
    <dbReference type="NCBI Taxonomy" id="45954"/>
    <lineage>
        <taxon>Eukaryota</taxon>
        <taxon>Metazoa</taxon>
        <taxon>Spiralia</taxon>
        <taxon>Lophotrochozoa</taxon>
        <taxon>Mollusca</taxon>
        <taxon>Bivalvia</taxon>
        <taxon>Autobranchia</taxon>
        <taxon>Heteroconchia</taxon>
        <taxon>Euheterodonta</taxon>
        <taxon>Imparidentia</taxon>
        <taxon>Neoheterodontei</taxon>
        <taxon>Myida</taxon>
        <taxon>Dreissenoidea</taxon>
        <taxon>Dreissenidae</taxon>
        <taxon>Dreissena</taxon>
    </lineage>
</organism>
<dbReference type="EMBL" id="JAIWYP010000003">
    <property type="protein sequence ID" value="KAH3859722.1"/>
    <property type="molecule type" value="Genomic_DNA"/>
</dbReference>
<reference evidence="1" key="2">
    <citation type="submission" date="2020-11" db="EMBL/GenBank/DDBJ databases">
        <authorList>
            <person name="McCartney M.A."/>
            <person name="Auch B."/>
            <person name="Kono T."/>
            <person name="Mallez S."/>
            <person name="Becker A."/>
            <person name="Gohl D.M."/>
            <person name="Silverstein K.A.T."/>
            <person name="Koren S."/>
            <person name="Bechman K.B."/>
            <person name="Herman A."/>
            <person name="Abrahante J.E."/>
            <person name="Garbe J."/>
        </authorList>
    </citation>
    <scope>NUCLEOTIDE SEQUENCE</scope>
    <source>
        <strain evidence="1">Duluth1</strain>
        <tissue evidence="1">Whole animal</tissue>
    </source>
</reference>
<dbReference type="AlphaFoldDB" id="A0A9D4LLJ4"/>
<comment type="caution">
    <text evidence="1">The sequence shown here is derived from an EMBL/GenBank/DDBJ whole genome shotgun (WGS) entry which is preliminary data.</text>
</comment>
<name>A0A9D4LLJ4_DREPO</name>
<proteinExistence type="predicted"/>
<reference evidence="1" key="1">
    <citation type="journal article" date="2019" name="bioRxiv">
        <title>The Genome of the Zebra Mussel, Dreissena polymorpha: A Resource for Invasive Species Research.</title>
        <authorList>
            <person name="McCartney M.A."/>
            <person name="Auch B."/>
            <person name="Kono T."/>
            <person name="Mallez S."/>
            <person name="Zhang Y."/>
            <person name="Obille A."/>
            <person name="Becker A."/>
            <person name="Abrahante J.E."/>
            <person name="Garbe J."/>
            <person name="Badalamenti J.P."/>
            <person name="Herman A."/>
            <person name="Mangelson H."/>
            <person name="Liachko I."/>
            <person name="Sullivan S."/>
            <person name="Sone E.D."/>
            <person name="Koren S."/>
            <person name="Silverstein K.A.T."/>
            <person name="Beckman K.B."/>
            <person name="Gohl D.M."/>
        </authorList>
    </citation>
    <scope>NUCLEOTIDE SEQUENCE</scope>
    <source>
        <strain evidence="1">Duluth1</strain>
        <tissue evidence="1">Whole animal</tissue>
    </source>
</reference>
<keyword evidence="2" id="KW-1185">Reference proteome</keyword>
<protein>
    <submittedName>
        <fullName evidence="1">Uncharacterized protein</fullName>
    </submittedName>
</protein>
<evidence type="ECO:0000313" key="2">
    <source>
        <dbReference type="Proteomes" id="UP000828390"/>
    </source>
</evidence>
<evidence type="ECO:0000313" key="1">
    <source>
        <dbReference type="EMBL" id="KAH3859722.1"/>
    </source>
</evidence>
<accession>A0A9D4LLJ4</accession>
<gene>
    <name evidence="1" type="ORF">DPMN_102545</name>
</gene>
<dbReference type="Proteomes" id="UP000828390">
    <property type="component" value="Unassembled WGS sequence"/>
</dbReference>
<sequence length="69" mass="7678">MVAQCLHIEGVQSFPINIGRFVITSGRNNAYMGAIYTTDYYRETPHSEKTSHNAVSVSVCQGKLDHSVF</sequence>